<dbReference type="STRING" id="443156.SAMN04489867_2260"/>
<evidence type="ECO:0000313" key="2">
    <source>
        <dbReference type="EMBL" id="SDP38363.1"/>
    </source>
</evidence>
<name>A0A1H0S9B4_9MICO</name>
<evidence type="ECO:0000313" key="3">
    <source>
        <dbReference type="Proteomes" id="UP000199077"/>
    </source>
</evidence>
<dbReference type="EMBL" id="LT629711">
    <property type="protein sequence ID" value="SDP38363.1"/>
    <property type="molecule type" value="Genomic_DNA"/>
</dbReference>
<dbReference type="AlphaFoldDB" id="A0A1H0S9B4"/>
<dbReference type="RefSeq" id="WP_091785359.1">
    <property type="nucleotide sequence ID" value="NZ_LT629711.1"/>
</dbReference>
<dbReference type="OrthoDB" id="9983581at2"/>
<reference evidence="3" key="1">
    <citation type="submission" date="2016-10" db="EMBL/GenBank/DDBJ databases">
        <authorList>
            <person name="Varghese N."/>
            <person name="Submissions S."/>
        </authorList>
    </citation>
    <scope>NUCLEOTIDE SEQUENCE [LARGE SCALE GENOMIC DNA]</scope>
    <source>
        <strain evidence="3">DSM 22329</strain>
    </source>
</reference>
<dbReference type="Proteomes" id="UP000199077">
    <property type="component" value="Chromosome I"/>
</dbReference>
<protein>
    <submittedName>
        <fullName evidence="2">Uncharacterized protein</fullName>
    </submittedName>
</protein>
<feature type="compositionally biased region" description="Low complexity" evidence="1">
    <location>
        <begin position="221"/>
        <end position="296"/>
    </location>
</feature>
<proteinExistence type="predicted"/>
<gene>
    <name evidence="2" type="ORF">SAMN04489867_2260</name>
</gene>
<evidence type="ECO:0000256" key="1">
    <source>
        <dbReference type="SAM" id="MobiDB-lite"/>
    </source>
</evidence>
<organism evidence="2 3">
    <name type="scientific">Pedococcus dokdonensis</name>
    <dbReference type="NCBI Taxonomy" id="443156"/>
    <lineage>
        <taxon>Bacteria</taxon>
        <taxon>Bacillati</taxon>
        <taxon>Actinomycetota</taxon>
        <taxon>Actinomycetes</taxon>
        <taxon>Micrococcales</taxon>
        <taxon>Intrasporangiaceae</taxon>
        <taxon>Pedococcus</taxon>
    </lineage>
</organism>
<keyword evidence="3" id="KW-1185">Reference proteome</keyword>
<accession>A0A1H0S9B4</accession>
<feature type="compositionally biased region" description="Pro residues" evidence="1">
    <location>
        <begin position="297"/>
        <end position="307"/>
    </location>
</feature>
<feature type="region of interest" description="Disordered" evidence="1">
    <location>
        <begin position="217"/>
        <end position="314"/>
    </location>
</feature>
<sequence>MTDNLPDATAEALHRAVRDLGRRVGESPDRVRAVLSDALGVTARDHRSEIDAIALASEEGVPATLVGREDSVLTESDVALDDTRLRSRLVERGLSDGAADYAISAWASALGSVTSLSVTGGLTSAGSGVGGGSLSDPATELPAALPPEAAAEGQSEGATGILGFPVAAERPASRRHVLHLGRRAMAGAAAAVLAIVGAVAWFSTTGDDPTRTVLADSALRPAPTSTTSAITTTAPPTTGPAVTTRPTRKPTTTPTKKAATTKTAPARPSSTTPKSTTRPKPTSSSTPVKTASATKKPAPPPPPPPAPKTLVAGNSSASWTPQFYETGINQCVDFVPPHAANNVCQWRLNVVKKGTVTTWSISSAQSVQGHGSVSIDGKTILYKPHHNGYFTDTVKYRLTGSGVTSNWGYISITVYCNQQMTCY</sequence>